<reference evidence="1 2" key="1">
    <citation type="submission" date="2019-11" db="EMBL/GenBank/DDBJ databases">
        <title>Genome analysis of Rhizobacterium cereale a novel genus and species isolated from maize roots in North Spain.</title>
        <authorList>
            <person name="Menendez E."/>
            <person name="Flores-Felix J.D."/>
            <person name="Ramirez-Bahena M.-H."/>
            <person name="Igual J.M."/>
            <person name="Garcia-Fraile P."/>
            <person name="Peix A."/>
            <person name="Velazquez E."/>
        </authorList>
    </citation>
    <scope>NUCLEOTIDE SEQUENCE [LARGE SCALE GENOMIC DNA]</scope>
    <source>
        <strain evidence="1 2">RZME27</strain>
    </source>
</reference>
<proteinExistence type="predicted"/>
<protein>
    <submittedName>
        <fullName evidence="1">Uncharacterized protein</fullName>
    </submittedName>
</protein>
<accession>A0A6A8AHA9</accession>
<dbReference type="EMBL" id="WIXI01000051">
    <property type="protein sequence ID" value="MQY50159.1"/>
    <property type="molecule type" value="Genomic_DNA"/>
</dbReference>
<organism evidence="1 2">
    <name type="scientific">Endobacterium cereale</name>
    <dbReference type="NCBI Taxonomy" id="2663029"/>
    <lineage>
        <taxon>Bacteria</taxon>
        <taxon>Pseudomonadati</taxon>
        <taxon>Pseudomonadota</taxon>
        <taxon>Alphaproteobacteria</taxon>
        <taxon>Hyphomicrobiales</taxon>
        <taxon>Rhizobiaceae</taxon>
        <taxon>Endobacterium</taxon>
    </lineage>
</organism>
<dbReference type="AlphaFoldDB" id="A0A6A8AHA9"/>
<dbReference type="Proteomes" id="UP000435138">
    <property type="component" value="Unassembled WGS sequence"/>
</dbReference>
<gene>
    <name evidence="1" type="ORF">GAO09_29435</name>
</gene>
<sequence length="67" mass="7343">MVVAQAGRVIAAVKENASLPRWALWLAFWLVLFLGCNMASALAHDEKNACDPAVLKHVTHQNDMIAN</sequence>
<dbReference type="RefSeq" id="WP_153360506.1">
    <property type="nucleotide sequence ID" value="NZ_JAYKOO010000004.1"/>
</dbReference>
<keyword evidence="2" id="KW-1185">Reference proteome</keyword>
<name>A0A6A8AHA9_9HYPH</name>
<comment type="caution">
    <text evidence="1">The sequence shown here is derived from an EMBL/GenBank/DDBJ whole genome shotgun (WGS) entry which is preliminary data.</text>
</comment>
<evidence type="ECO:0000313" key="2">
    <source>
        <dbReference type="Proteomes" id="UP000435138"/>
    </source>
</evidence>
<evidence type="ECO:0000313" key="1">
    <source>
        <dbReference type="EMBL" id="MQY50159.1"/>
    </source>
</evidence>